<dbReference type="Proteomes" id="UP000283530">
    <property type="component" value="Unassembled WGS sequence"/>
</dbReference>
<dbReference type="PANTHER" id="PTHR24282">
    <property type="entry name" value="CYTOCHROME P450 FAMILY MEMBER"/>
    <property type="match status" value="1"/>
</dbReference>
<dbReference type="InterPro" id="IPR036396">
    <property type="entry name" value="Cyt_P450_sf"/>
</dbReference>
<evidence type="ECO:0000256" key="7">
    <source>
        <dbReference type="ARBA" id="ARBA00023002"/>
    </source>
</evidence>
<dbReference type="OrthoDB" id="1706229at2759"/>
<feature type="coiled-coil region" evidence="11">
    <location>
        <begin position="104"/>
        <end position="131"/>
    </location>
</feature>
<evidence type="ECO:0000256" key="4">
    <source>
        <dbReference type="ARBA" id="ARBA00022692"/>
    </source>
</evidence>
<dbReference type="InterPro" id="IPR001128">
    <property type="entry name" value="Cyt_P450"/>
</dbReference>
<dbReference type="GO" id="GO:0020037">
    <property type="term" value="F:heme binding"/>
    <property type="evidence" value="ECO:0007669"/>
    <property type="project" value="InterPro"/>
</dbReference>
<keyword evidence="7" id="KW-0560">Oxidoreductase</keyword>
<evidence type="ECO:0000256" key="3">
    <source>
        <dbReference type="ARBA" id="ARBA00022617"/>
    </source>
</evidence>
<name>A0A3S3MID5_9MAGN</name>
<dbReference type="PANTHER" id="PTHR24282:SF36">
    <property type="entry name" value="CYTOCHROME P450 714A1-RELATED"/>
    <property type="match status" value="1"/>
</dbReference>
<dbReference type="STRING" id="337451.A0A3S3MID5"/>
<evidence type="ECO:0000313" key="13">
    <source>
        <dbReference type="Proteomes" id="UP000283530"/>
    </source>
</evidence>
<dbReference type="GO" id="GO:0005506">
    <property type="term" value="F:iron ion binding"/>
    <property type="evidence" value="ECO:0007669"/>
    <property type="project" value="InterPro"/>
</dbReference>
<keyword evidence="9" id="KW-0503">Monooxygenase</keyword>
<dbReference type="Pfam" id="PF00067">
    <property type="entry name" value="p450"/>
    <property type="match status" value="1"/>
</dbReference>
<accession>A0A3S3MID5</accession>
<dbReference type="Gene3D" id="1.10.630.10">
    <property type="entry name" value="Cytochrome P450"/>
    <property type="match status" value="1"/>
</dbReference>
<dbReference type="GO" id="GO:0016020">
    <property type="term" value="C:membrane"/>
    <property type="evidence" value="ECO:0007669"/>
    <property type="project" value="UniProtKB-SubCell"/>
</dbReference>
<dbReference type="InterPro" id="IPR050665">
    <property type="entry name" value="Cytochrome_P450_Monooxygen"/>
</dbReference>
<evidence type="ECO:0000256" key="11">
    <source>
        <dbReference type="SAM" id="Coils"/>
    </source>
</evidence>
<evidence type="ECO:0000256" key="1">
    <source>
        <dbReference type="ARBA" id="ARBA00004370"/>
    </source>
</evidence>
<evidence type="ECO:0000256" key="5">
    <source>
        <dbReference type="ARBA" id="ARBA00022723"/>
    </source>
</evidence>
<proteinExistence type="inferred from homology"/>
<organism evidence="12 13">
    <name type="scientific">Cinnamomum micranthum f. kanehirae</name>
    <dbReference type="NCBI Taxonomy" id="337451"/>
    <lineage>
        <taxon>Eukaryota</taxon>
        <taxon>Viridiplantae</taxon>
        <taxon>Streptophyta</taxon>
        <taxon>Embryophyta</taxon>
        <taxon>Tracheophyta</taxon>
        <taxon>Spermatophyta</taxon>
        <taxon>Magnoliopsida</taxon>
        <taxon>Magnoliidae</taxon>
        <taxon>Laurales</taxon>
        <taxon>Lauraceae</taxon>
        <taxon>Cinnamomum</taxon>
    </lineage>
</organism>
<keyword evidence="6" id="KW-1133">Transmembrane helix</keyword>
<keyword evidence="3" id="KW-0349">Heme</keyword>
<protein>
    <submittedName>
        <fullName evidence="12">Cytochrome P450 714C2-like protein</fullName>
    </submittedName>
</protein>
<comment type="caution">
    <text evidence="12">The sequence shown here is derived from an EMBL/GenBank/DDBJ whole genome shotgun (WGS) entry which is preliminary data.</text>
</comment>
<gene>
    <name evidence="12" type="ORF">CKAN_00918800</name>
</gene>
<keyword evidence="4" id="KW-0812">Transmembrane</keyword>
<dbReference type="GO" id="GO:0004497">
    <property type="term" value="F:monooxygenase activity"/>
    <property type="evidence" value="ECO:0007669"/>
    <property type="project" value="UniProtKB-KW"/>
</dbReference>
<dbReference type="InterPro" id="IPR002401">
    <property type="entry name" value="Cyt_P450_E_grp-I"/>
</dbReference>
<evidence type="ECO:0000256" key="2">
    <source>
        <dbReference type="ARBA" id="ARBA00010617"/>
    </source>
</evidence>
<sequence length="202" mass="22980">MVDLMVDSTLPLLKSWESIIERGGGIGDVRVDQDLRSFSADVISKACFGSSYRKGKEIFLRLRALQDFLSKPGLSIGVSILRYLPTKKNKEIWRLEREVELSIMKMIVERKEAMEKEKDLLQALVESAERNYGVGKAANRFLVDNCKNIYFAGYETTTVLATWALMLLALNPEWQARARDEIRHLCGAHLPNADSIRQMKTV</sequence>
<evidence type="ECO:0000256" key="6">
    <source>
        <dbReference type="ARBA" id="ARBA00022989"/>
    </source>
</evidence>
<evidence type="ECO:0000256" key="8">
    <source>
        <dbReference type="ARBA" id="ARBA00023004"/>
    </source>
</evidence>
<evidence type="ECO:0000256" key="9">
    <source>
        <dbReference type="ARBA" id="ARBA00023033"/>
    </source>
</evidence>
<dbReference type="AlphaFoldDB" id="A0A3S3MID5"/>
<keyword evidence="13" id="KW-1185">Reference proteome</keyword>
<keyword evidence="11" id="KW-0175">Coiled coil</keyword>
<keyword evidence="8" id="KW-0408">Iron</keyword>
<dbReference type="GO" id="GO:0016705">
    <property type="term" value="F:oxidoreductase activity, acting on paired donors, with incorporation or reduction of molecular oxygen"/>
    <property type="evidence" value="ECO:0007669"/>
    <property type="project" value="InterPro"/>
</dbReference>
<dbReference type="EMBL" id="QPKB01000003">
    <property type="protein sequence ID" value="RWR80545.1"/>
    <property type="molecule type" value="Genomic_DNA"/>
</dbReference>
<comment type="subcellular location">
    <subcellularLocation>
        <location evidence="1">Membrane</location>
    </subcellularLocation>
</comment>
<evidence type="ECO:0000313" key="12">
    <source>
        <dbReference type="EMBL" id="RWR80545.1"/>
    </source>
</evidence>
<keyword evidence="10" id="KW-0472">Membrane</keyword>
<comment type="similarity">
    <text evidence="2">Belongs to the cytochrome P450 family.</text>
</comment>
<dbReference type="SUPFAM" id="SSF48264">
    <property type="entry name" value="Cytochrome P450"/>
    <property type="match status" value="1"/>
</dbReference>
<keyword evidence="5" id="KW-0479">Metal-binding</keyword>
<evidence type="ECO:0000256" key="10">
    <source>
        <dbReference type="ARBA" id="ARBA00023136"/>
    </source>
</evidence>
<reference evidence="12 13" key="1">
    <citation type="journal article" date="2019" name="Nat. Plants">
        <title>Stout camphor tree genome fills gaps in understanding of flowering plant genome evolution.</title>
        <authorList>
            <person name="Chaw S.M."/>
            <person name="Liu Y.C."/>
            <person name="Wu Y.W."/>
            <person name="Wang H.Y."/>
            <person name="Lin C.I."/>
            <person name="Wu C.S."/>
            <person name="Ke H.M."/>
            <person name="Chang L.Y."/>
            <person name="Hsu C.Y."/>
            <person name="Yang H.T."/>
            <person name="Sudianto E."/>
            <person name="Hsu M.H."/>
            <person name="Wu K.P."/>
            <person name="Wang L.N."/>
            <person name="Leebens-Mack J.H."/>
            <person name="Tsai I.J."/>
        </authorList>
    </citation>
    <scope>NUCLEOTIDE SEQUENCE [LARGE SCALE GENOMIC DNA]</scope>
    <source>
        <strain evidence="13">cv. Chaw 1501</strain>
        <tissue evidence="12">Young leaves</tissue>
    </source>
</reference>
<dbReference type="PRINTS" id="PR00463">
    <property type="entry name" value="EP450I"/>
</dbReference>